<dbReference type="Gene3D" id="1.10.600.10">
    <property type="entry name" value="Farnesyl Diphosphate Synthase"/>
    <property type="match status" value="2"/>
</dbReference>
<proteinExistence type="inferred from homology"/>
<dbReference type="InterPro" id="IPR008949">
    <property type="entry name" value="Isoprenoid_synthase_dom_sf"/>
</dbReference>
<dbReference type="AlphaFoldDB" id="A0A4S4LHW6"/>
<dbReference type="Proteomes" id="UP000308199">
    <property type="component" value="Unassembled WGS sequence"/>
</dbReference>
<evidence type="ECO:0000256" key="2">
    <source>
        <dbReference type="ARBA" id="ARBA00006333"/>
    </source>
</evidence>
<evidence type="ECO:0000256" key="3">
    <source>
        <dbReference type="ARBA" id="ARBA00022723"/>
    </source>
</evidence>
<dbReference type="GO" id="GO:0010333">
    <property type="term" value="F:terpene synthase activity"/>
    <property type="evidence" value="ECO:0007669"/>
    <property type="project" value="InterPro"/>
</dbReference>
<dbReference type="EC" id="4.2.3.-" evidence="6"/>
<evidence type="ECO:0000256" key="1">
    <source>
        <dbReference type="ARBA" id="ARBA00001946"/>
    </source>
</evidence>
<keyword evidence="5 6" id="KW-0456">Lyase</keyword>
<sequence>MGSSPEIFRIPDFLSMCEYASSLNPCYKAAGVESLTWFDSFSVLTPRKRTMFIHSNADLLVAYTYPYAGYDEFRTCLDFISLLFALDEITDDQTGTDARLTMASFLNTLAGDPCDGSVISRMTAEAYIDAVCREAELRERGEILGLDEYRLLRRENIALRLCFSLFEYCFGFDLPNEVFADPTFMRMFYGAVDMIALANDVYSYNMEQAREGHSCSNIVTVIMKEKGFSLQRTIDYIGEEFRSLITDFADDKETLRSFGEKVDTDVYLFISALETWIVGNIFWSFSTERYFGKDHEEVRKTLTVRLAKQVGSS</sequence>
<reference evidence="7 8" key="1">
    <citation type="submission" date="2019-02" db="EMBL/GenBank/DDBJ databases">
        <title>Genome sequencing of the rare red list fungi Phellinidium pouzarii.</title>
        <authorList>
            <person name="Buettner E."/>
            <person name="Kellner H."/>
        </authorList>
    </citation>
    <scope>NUCLEOTIDE SEQUENCE [LARGE SCALE GENOMIC DNA]</scope>
    <source>
        <strain evidence="7 8">DSM 108285</strain>
    </source>
</reference>
<keyword evidence="3 6" id="KW-0479">Metal-binding</keyword>
<dbReference type="OrthoDB" id="2861623at2759"/>
<comment type="caution">
    <text evidence="7">The sequence shown here is derived from an EMBL/GenBank/DDBJ whole genome shotgun (WGS) entry which is preliminary data.</text>
</comment>
<dbReference type="InterPro" id="IPR034686">
    <property type="entry name" value="Terpene_cyclase-like_2"/>
</dbReference>
<evidence type="ECO:0000313" key="8">
    <source>
        <dbReference type="Proteomes" id="UP000308199"/>
    </source>
</evidence>
<dbReference type="PANTHER" id="PTHR35201:SF4">
    <property type="entry name" value="BETA-PINACENE SYNTHASE-RELATED"/>
    <property type="match status" value="1"/>
</dbReference>
<gene>
    <name evidence="7" type="ORF">EW145_g1027</name>
</gene>
<evidence type="ECO:0000256" key="6">
    <source>
        <dbReference type="RuleBase" id="RU366034"/>
    </source>
</evidence>
<accession>A0A4S4LHW6</accession>
<organism evidence="7 8">
    <name type="scientific">Phellinidium pouzarii</name>
    <dbReference type="NCBI Taxonomy" id="167371"/>
    <lineage>
        <taxon>Eukaryota</taxon>
        <taxon>Fungi</taxon>
        <taxon>Dikarya</taxon>
        <taxon>Basidiomycota</taxon>
        <taxon>Agaricomycotina</taxon>
        <taxon>Agaricomycetes</taxon>
        <taxon>Hymenochaetales</taxon>
        <taxon>Hymenochaetaceae</taxon>
        <taxon>Phellinidium</taxon>
    </lineage>
</organism>
<dbReference type="PANTHER" id="PTHR35201">
    <property type="entry name" value="TERPENE SYNTHASE"/>
    <property type="match status" value="1"/>
</dbReference>
<dbReference type="SUPFAM" id="SSF48576">
    <property type="entry name" value="Terpenoid synthases"/>
    <property type="match status" value="1"/>
</dbReference>
<comment type="similarity">
    <text evidence="2 6">Belongs to the terpene synthase family.</text>
</comment>
<keyword evidence="8" id="KW-1185">Reference proteome</keyword>
<evidence type="ECO:0000313" key="7">
    <source>
        <dbReference type="EMBL" id="THH10888.1"/>
    </source>
</evidence>
<protein>
    <recommendedName>
        <fullName evidence="6">Terpene synthase</fullName>
        <ecNumber evidence="6">4.2.3.-</ecNumber>
    </recommendedName>
</protein>
<keyword evidence="4 6" id="KW-0460">Magnesium</keyword>
<evidence type="ECO:0000256" key="5">
    <source>
        <dbReference type="ARBA" id="ARBA00023239"/>
    </source>
</evidence>
<dbReference type="GO" id="GO:0046872">
    <property type="term" value="F:metal ion binding"/>
    <property type="evidence" value="ECO:0007669"/>
    <property type="project" value="UniProtKB-KW"/>
</dbReference>
<comment type="cofactor">
    <cofactor evidence="1 6">
        <name>Mg(2+)</name>
        <dbReference type="ChEBI" id="CHEBI:18420"/>
    </cofactor>
</comment>
<dbReference type="Pfam" id="PF19086">
    <property type="entry name" value="Terpene_syn_C_2"/>
    <property type="match status" value="1"/>
</dbReference>
<dbReference type="GO" id="GO:0008299">
    <property type="term" value="P:isoprenoid biosynthetic process"/>
    <property type="evidence" value="ECO:0007669"/>
    <property type="project" value="UniProtKB-ARBA"/>
</dbReference>
<name>A0A4S4LHW6_9AGAM</name>
<evidence type="ECO:0000256" key="4">
    <source>
        <dbReference type="ARBA" id="ARBA00022842"/>
    </source>
</evidence>
<dbReference type="EMBL" id="SGPK01000025">
    <property type="protein sequence ID" value="THH10888.1"/>
    <property type="molecule type" value="Genomic_DNA"/>
</dbReference>